<evidence type="ECO:0000313" key="4">
    <source>
        <dbReference type="EMBL" id="MFD1332954.1"/>
    </source>
</evidence>
<evidence type="ECO:0000259" key="3">
    <source>
        <dbReference type="Pfam" id="PF07995"/>
    </source>
</evidence>
<dbReference type="InterPro" id="IPR011041">
    <property type="entry name" value="Quinoprot_gluc/sorb_DH_b-prop"/>
</dbReference>
<feature type="domain" description="Glucose/Sorbosone dehydrogenase" evidence="3">
    <location>
        <begin position="185"/>
        <end position="401"/>
    </location>
</feature>
<evidence type="ECO:0000256" key="1">
    <source>
        <dbReference type="SAM" id="MobiDB-lite"/>
    </source>
</evidence>
<dbReference type="InterPro" id="IPR011042">
    <property type="entry name" value="6-blade_b-propeller_TolB-like"/>
</dbReference>
<evidence type="ECO:0000256" key="2">
    <source>
        <dbReference type="SAM" id="SignalP"/>
    </source>
</evidence>
<feature type="chain" id="PRO_5045811610" evidence="2">
    <location>
        <begin position="30"/>
        <end position="425"/>
    </location>
</feature>
<name>A0ABW3Z9K2_9HYPH</name>
<gene>
    <name evidence="4" type="ORF">ACFQ4O_13190</name>
</gene>
<comment type="caution">
    <text evidence="4">The sequence shown here is derived from an EMBL/GenBank/DDBJ whole genome shotgun (WGS) entry which is preliminary data.</text>
</comment>
<reference evidence="5" key="1">
    <citation type="journal article" date="2019" name="Int. J. Syst. Evol. Microbiol.">
        <title>The Global Catalogue of Microorganisms (GCM) 10K type strain sequencing project: providing services to taxonomists for standard genome sequencing and annotation.</title>
        <authorList>
            <consortium name="The Broad Institute Genomics Platform"/>
            <consortium name="The Broad Institute Genome Sequencing Center for Infectious Disease"/>
            <person name="Wu L."/>
            <person name="Ma J."/>
        </authorList>
    </citation>
    <scope>NUCLEOTIDE SEQUENCE [LARGE SCALE GENOMIC DNA]</scope>
    <source>
        <strain evidence="5">CCUG 61696</strain>
    </source>
</reference>
<keyword evidence="2" id="KW-0732">Signal</keyword>
<dbReference type="EMBL" id="JBHTMX010000144">
    <property type="protein sequence ID" value="MFD1332954.1"/>
    <property type="molecule type" value="Genomic_DNA"/>
</dbReference>
<feature type="region of interest" description="Disordered" evidence="1">
    <location>
        <begin position="403"/>
        <end position="425"/>
    </location>
</feature>
<accession>A0ABW3Z9K2</accession>
<dbReference type="Pfam" id="PF07995">
    <property type="entry name" value="GSDH"/>
    <property type="match status" value="1"/>
</dbReference>
<dbReference type="RefSeq" id="WP_378776158.1">
    <property type="nucleotide sequence ID" value="NZ_JBHTMX010000144.1"/>
</dbReference>
<protein>
    <submittedName>
        <fullName evidence="4">PQQ-dependent sugar dehydrogenase</fullName>
    </submittedName>
</protein>
<dbReference type="PANTHER" id="PTHR33546">
    <property type="entry name" value="LARGE, MULTIFUNCTIONAL SECRETED PROTEIN-RELATED"/>
    <property type="match status" value="1"/>
</dbReference>
<proteinExistence type="predicted"/>
<sequence>MAPATTTSRPLRLAALAATLALGVAPSVAAGQAEEFWSIGRPYSDAARRMAPVSAFPAPTPADELPTARLTAPPGFRVETFASDVLDARMMREGDKGVIFVSSLFVANRVYAIVPKPGGGREVKIVLQDTPLPNGVEFHKGALYVATPRRILRFDDIENRLDNPGPPTVVYDGFPGDGPQSWKALRVGPDGKLYVSVNAPCNVCEPGPLRGRIVRMNLDGTGLETVAEGVRTSVGLDFDPVTGELWFTDNQRDGLSDDMPSDELNRVTQAGQHFGFPYCHSGIMIDPEFGWGRSCDAYVRPAALLGAHMAPLGMRFYRGRMFPPTYAHAIFVARHGPWNRNRKNADVVAVLRDERGRVISVEPFLTGFVQDEDYVGRPVDVMPLKDGSLLVSDDHNGAIYRVTYEGPPASPPRSEAGDPVTPARR</sequence>
<keyword evidence="5" id="KW-1185">Reference proteome</keyword>
<dbReference type="Gene3D" id="2.120.10.30">
    <property type="entry name" value="TolB, C-terminal domain"/>
    <property type="match status" value="1"/>
</dbReference>
<dbReference type="PANTHER" id="PTHR33546:SF1">
    <property type="entry name" value="LARGE, MULTIFUNCTIONAL SECRETED PROTEIN"/>
    <property type="match status" value="1"/>
</dbReference>
<feature type="signal peptide" evidence="2">
    <location>
        <begin position="1"/>
        <end position="29"/>
    </location>
</feature>
<dbReference type="InterPro" id="IPR012938">
    <property type="entry name" value="Glc/Sorbosone_DH"/>
</dbReference>
<organism evidence="4 5">
    <name type="scientific">Methylopila musalis</name>
    <dbReference type="NCBI Taxonomy" id="1134781"/>
    <lineage>
        <taxon>Bacteria</taxon>
        <taxon>Pseudomonadati</taxon>
        <taxon>Pseudomonadota</taxon>
        <taxon>Alphaproteobacteria</taxon>
        <taxon>Hyphomicrobiales</taxon>
        <taxon>Methylopilaceae</taxon>
        <taxon>Methylopila</taxon>
    </lineage>
</organism>
<dbReference type="Proteomes" id="UP001597171">
    <property type="component" value="Unassembled WGS sequence"/>
</dbReference>
<evidence type="ECO:0000313" key="5">
    <source>
        <dbReference type="Proteomes" id="UP001597171"/>
    </source>
</evidence>
<dbReference type="SUPFAM" id="SSF50952">
    <property type="entry name" value="Soluble quinoprotein glucose dehydrogenase"/>
    <property type="match status" value="1"/>
</dbReference>